<accession>A0AAV2HF38</accession>
<keyword evidence="2" id="KW-0812">Transmembrane</keyword>
<feature type="transmembrane region" description="Helical" evidence="2">
    <location>
        <begin position="59"/>
        <end position="82"/>
    </location>
</feature>
<evidence type="ECO:0000313" key="3">
    <source>
        <dbReference type="EMBL" id="CAL1532524.1"/>
    </source>
</evidence>
<feature type="compositionally biased region" description="Low complexity" evidence="1">
    <location>
        <begin position="210"/>
        <end position="225"/>
    </location>
</feature>
<feature type="region of interest" description="Disordered" evidence="1">
    <location>
        <begin position="1"/>
        <end position="22"/>
    </location>
</feature>
<feature type="compositionally biased region" description="Polar residues" evidence="1">
    <location>
        <begin position="226"/>
        <end position="247"/>
    </location>
</feature>
<evidence type="ECO:0000256" key="1">
    <source>
        <dbReference type="SAM" id="MobiDB-lite"/>
    </source>
</evidence>
<keyword evidence="2" id="KW-1133">Transmembrane helix</keyword>
<dbReference type="EMBL" id="CAXITT010000118">
    <property type="protein sequence ID" value="CAL1532524.1"/>
    <property type="molecule type" value="Genomic_DNA"/>
</dbReference>
<comment type="caution">
    <text evidence="3">The sequence shown here is derived from an EMBL/GenBank/DDBJ whole genome shotgun (WGS) entry which is preliminary data.</text>
</comment>
<feature type="region of interest" description="Disordered" evidence="1">
    <location>
        <begin position="209"/>
        <end position="247"/>
    </location>
</feature>
<evidence type="ECO:0000313" key="4">
    <source>
        <dbReference type="Proteomes" id="UP001497497"/>
    </source>
</evidence>
<name>A0AAV2HF38_LYMST</name>
<dbReference type="AlphaFoldDB" id="A0AAV2HF38"/>
<evidence type="ECO:0000256" key="2">
    <source>
        <dbReference type="SAM" id="Phobius"/>
    </source>
</evidence>
<reference evidence="3 4" key="1">
    <citation type="submission" date="2024-04" db="EMBL/GenBank/DDBJ databases">
        <authorList>
            <consortium name="Genoscope - CEA"/>
            <person name="William W."/>
        </authorList>
    </citation>
    <scope>NUCLEOTIDE SEQUENCE [LARGE SCALE GENOMIC DNA]</scope>
</reference>
<sequence length="247" mass="26591">MTGNSIVNDHGDDNNADPNVTPTTKLSFTDHYLGLDDPEVEANNKFQDDARDFNLTDTIAAIISAVLAVVFLIMVVCLIQVIKKRRRERQGNRLNRPIIHTITPPTFGANVGAYRHVPASTTFSWESITDSQAPIPHSESLDESLSASQPSERLSYASTSSATVLVTAILHHHPCSSSTSEAHITNEGYDSSITSVHLANTQQKLAQCKPSSSAYSSTASVPSSSHQANQSSGNSLDFSMEPSTSYG</sequence>
<gene>
    <name evidence="3" type="ORF">GSLYS_00006570001</name>
</gene>
<keyword evidence="2" id="KW-0472">Membrane</keyword>
<protein>
    <submittedName>
        <fullName evidence="3">Uncharacterized protein</fullName>
    </submittedName>
</protein>
<dbReference type="Proteomes" id="UP001497497">
    <property type="component" value="Unassembled WGS sequence"/>
</dbReference>
<keyword evidence="4" id="KW-1185">Reference proteome</keyword>
<organism evidence="3 4">
    <name type="scientific">Lymnaea stagnalis</name>
    <name type="common">Great pond snail</name>
    <name type="synonym">Helix stagnalis</name>
    <dbReference type="NCBI Taxonomy" id="6523"/>
    <lineage>
        <taxon>Eukaryota</taxon>
        <taxon>Metazoa</taxon>
        <taxon>Spiralia</taxon>
        <taxon>Lophotrochozoa</taxon>
        <taxon>Mollusca</taxon>
        <taxon>Gastropoda</taxon>
        <taxon>Heterobranchia</taxon>
        <taxon>Euthyneura</taxon>
        <taxon>Panpulmonata</taxon>
        <taxon>Hygrophila</taxon>
        <taxon>Lymnaeoidea</taxon>
        <taxon>Lymnaeidae</taxon>
        <taxon>Lymnaea</taxon>
    </lineage>
</organism>
<proteinExistence type="predicted"/>